<dbReference type="Pfam" id="PF25756">
    <property type="entry name" value="TPR_INTS8"/>
    <property type="match status" value="1"/>
</dbReference>
<evidence type="ECO:0000256" key="3">
    <source>
        <dbReference type="ARBA" id="ARBA00007147"/>
    </source>
</evidence>
<proteinExistence type="inferred from homology"/>
<dbReference type="GO" id="GO:0032039">
    <property type="term" value="C:integrator complex"/>
    <property type="evidence" value="ECO:0007669"/>
    <property type="project" value="TreeGrafter"/>
</dbReference>
<dbReference type="GeneID" id="36346142"/>
<evidence type="ECO:0000256" key="6">
    <source>
        <dbReference type="SAM" id="MobiDB-lite"/>
    </source>
</evidence>
<gene>
    <name evidence="8" type="ORF">EGR_10427</name>
</gene>
<accession>W6U0Z2</accession>
<dbReference type="InterPro" id="IPR038751">
    <property type="entry name" value="INTS8"/>
</dbReference>
<dbReference type="Proteomes" id="UP000019149">
    <property type="component" value="Unassembled WGS sequence"/>
</dbReference>
<protein>
    <submittedName>
        <fullName evidence="8">Integrator complex subunit</fullName>
    </submittedName>
</protein>
<dbReference type="STRING" id="6210.W6U0Z2"/>
<comment type="subcellular location">
    <subcellularLocation>
        <location evidence="2">Chromosome</location>
    </subcellularLocation>
    <subcellularLocation>
        <location evidence="1">Nucleus</location>
    </subcellularLocation>
</comment>
<dbReference type="RefSeq" id="XP_024345904.1">
    <property type="nucleotide sequence ID" value="XM_024499676.1"/>
</dbReference>
<sequence>MTANKDWLAYVLEPHTLLTDLGHLTDDYKVSLMRSFLAQAECHDRRLSSVSVGEEEKLNSENPSPSLNAIPINYDKSRTLDCLAVVIAAHFRFNVNLFAGMITELPLRLASRLYRMLFHTLLERNSRGSTESGGACTTPYDLGPWDSLEPTLAFATLVYHLWCLQVALSDSMLSLPNRDMTPAVWGLSEVPDQAFLQDSRADREALLMRHEESALRVHDLLRRLQANESAVSVARPTPASLAITRTVSGGEVPLSANRLVAGTSFTLGRLAFQHNLLERATELFILAQKAIAAAKLEYIEEAGMTSLLVKSYLTCCQQQQLPRLLPTPSPITGHWHLVDVFCTTLRQSLDANDPELFSLLAFSIPSPVRANLRGSSSSSSSSMGEVEKGTAKGKFLQEDLIAALEVDISMSRSTVLQLGFGLRRYLQQLIHEALVTLTARCANSPRKEITHLRRVFHDWRSFYTKVVVSNGMKGILQSSSVQSAAFCETLLSVTGVDDAPSIDAKEAAGILFTGLDRLLCGDSTGKTEVINFIGDFLVRIRLMLSGGRSTAASRTAMVFVDALAGSALMNSLPTDFQTITEALQKDRRLDKQAPDYLFNDLPDVAAGCTLPPPLVVPQVHRGHLYPETRTTSPFSLLITSSNPKIVLNACTDLLNTGLSVEVILRSGGWVDTILPSVIKWITPSDLPSKQRRDASSTGGLPPRHLYEFLAVALENGQCCLPPLLLLLRAIDFRRERGDYEAATAFCVAANHVLPPLGQGAPGGPTGGGGGGGALWRRSLPRWIRGIMEHEAVVVDLLKSMNCNSFSFTSSQLRVEEAELVSRCKAILANDLGPDAVISDDLVSCAACYLLIKEPAFLSTLGSGPPMLEFITCLHKLSMEKEKSPLAVRDLCINRLSIWLRPILEVPSPLPPPPPPSRMSRDPRHLATVTGAGGSGSPALTSNTPIPPPNTDPLRFLVRLLTQVQGDGVHRRLLDCFITCLAGCFMSIQPLFKTDTIAEIWLSLPPLSGVAPQALAETLQFALTCGISAEPRNVKWLLLQADLQMASTNADSRAVLSLILQAAAVASDYFARPVPSSVFTERTLAAMVQCCRSLGCIGESIVLCQFGSDRRALVTTGLQIIESLRCEGNLALPYTFDSLDGIAAFLWNLDLLEALANLQFSNCSQSKRTTFLRCINQPEVNASNTREILQMTRNKRATEFLRHLSSQMLM</sequence>
<evidence type="ECO:0000313" key="8">
    <source>
        <dbReference type="EMBL" id="EUB54708.1"/>
    </source>
</evidence>
<dbReference type="AlphaFoldDB" id="W6U0Z2"/>
<dbReference type="OMA" id="ARCANSP"/>
<keyword evidence="4" id="KW-0158">Chromosome</keyword>
<dbReference type="OrthoDB" id="64340at2759"/>
<comment type="similarity">
    <text evidence="3">Belongs to the Integrator subunit 8 family.</text>
</comment>
<evidence type="ECO:0000313" key="9">
    <source>
        <dbReference type="Proteomes" id="UP000019149"/>
    </source>
</evidence>
<dbReference type="InterPro" id="IPR057980">
    <property type="entry name" value="TPR_INTS8"/>
</dbReference>
<keyword evidence="9" id="KW-1185">Reference proteome</keyword>
<organism evidence="8 9">
    <name type="scientific">Echinococcus granulosus</name>
    <name type="common">Hydatid tapeworm</name>
    <dbReference type="NCBI Taxonomy" id="6210"/>
    <lineage>
        <taxon>Eukaryota</taxon>
        <taxon>Metazoa</taxon>
        <taxon>Spiralia</taxon>
        <taxon>Lophotrochozoa</taxon>
        <taxon>Platyhelminthes</taxon>
        <taxon>Cestoda</taxon>
        <taxon>Eucestoda</taxon>
        <taxon>Cyclophyllidea</taxon>
        <taxon>Taeniidae</taxon>
        <taxon>Echinococcus</taxon>
        <taxon>Echinococcus granulosus group</taxon>
    </lineage>
</organism>
<dbReference type="PANTHER" id="PTHR13350">
    <property type="entry name" value="INTEGRATOR COMPLEX SUBUNIT 8"/>
    <property type="match status" value="1"/>
</dbReference>
<evidence type="ECO:0000259" key="7">
    <source>
        <dbReference type="Pfam" id="PF25756"/>
    </source>
</evidence>
<dbReference type="KEGG" id="egl:EGR_10427"/>
<evidence type="ECO:0000256" key="2">
    <source>
        <dbReference type="ARBA" id="ARBA00004286"/>
    </source>
</evidence>
<dbReference type="GO" id="GO:0005694">
    <property type="term" value="C:chromosome"/>
    <property type="evidence" value="ECO:0007669"/>
    <property type="project" value="UniProtKB-SubCell"/>
</dbReference>
<feature type="region of interest" description="Disordered" evidence="6">
    <location>
        <begin position="909"/>
        <end position="947"/>
    </location>
</feature>
<dbReference type="PANTHER" id="PTHR13350:SF1">
    <property type="entry name" value="INTEGRATOR COMPLEX SUBUNIT 8"/>
    <property type="match status" value="1"/>
</dbReference>
<dbReference type="GO" id="GO:0034472">
    <property type="term" value="P:snRNA 3'-end processing"/>
    <property type="evidence" value="ECO:0007669"/>
    <property type="project" value="InterPro"/>
</dbReference>
<dbReference type="CTD" id="36346142"/>
<reference evidence="8 9" key="1">
    <citation type="journal article" date="2013" name="Nat. Genet.">
        <title>The genome of the hydatid tapeworm Echinococcus granulosus.</title>
        <authorList>
            <person name="Zheng H."/>
            <person name="Zhang W."/>
            <person name="Zhang L."/>
            <person name="Zhang Z."/>
            <person name="Li J."/>
            <person name="Lu G."/>
            <person name="Zhu Y."/>
            <person name="Wang Y."/>
            <person name="Huang Y."/>
            <person name="Liu J."/>
            <person name="Kang H."/>
            <person name="Chen J."/>
            <person name="Wang L."/>
            <person name="Chen A."/>
            <person name="Yu S."/>
            <person name="Gao Z."/>
            <person name="Jin L."/>
            <person name="Gu W."/>
            <person name="Wang Z."/>
            <person name="Zhao L."/>
            <person name="Shi B."/>
            <person name="Wen H."/>
            <person name="Lin R."/>
            <person name="Jones M.K."/>
            <person name="Brejova B."/>
            <person name="Vinar T."/>
            <person name="Zhao G."/>
            <person name="McManus D.P."/>
            <person name="Chen Z."/>
            <person name="Zhou Y."/>
            <person name="Wang S."/>
        </authorList>
    </citation>
    <scope>NUCLEOTIDE SEQUENCE [LARGE SCALE GENOMIC DNA]</scope>
</reference>
<evidence type="ECO:0000256" key="1">
    <source>
        <dbReference type="ARBA" id="ARBA00004123"/>
    </source>
</evidence>
<feature type="domain" description="INTS8 TPR repeats" evidence="7">
    <location>
        <begin position="998"/>
        <end position="1206"/>
    </location>
</feature>
<evidence type="ECO:0000256" key="4">
    <source>
        <dbReference type="ARBA" id="ARBA00022454"/>
    </source>
</evidence>
<name>W6U0Z2_ECHGR</name>
<comment type="caution">
    <text evidence="8">The sequence shown here is derived from an EMBL/GenBank/DDBJ whole genome shotgun (WGS) entry which is preliminary data.</text>
</comment>
<dbReference type="EMBL" id="APAU02000219">
    <property type="protein sequence ID" value="EUB54708.1"/>
    <property type="molecule type" value="Genomic_DNA"/>
</dbReference>
<evidence type="ECO:0000256" key="5">
    <source>
        <dbReference type="ARBA" id="ARBA00023242"/>
    </source>
</evidence>
<keyword evidence="5" id="KW-0539">Nucleus</keyword>